<gene>
    <name evidence="1" type="ORF">SIAM614_15405</name>
</gene>
<evidence type="ECO:0000313" key="2">
    <source>
        <dbReference type="Proteomes" id="UP000004848"/>
    </source>
</evidence>
<evidence type="ECO:0000313" key="1">
    <source>
        <dbReference type="EMBL" id="EAV44198.1"/>
    </source>
</evidence>
<proteinExistence type="predicted"/>
<protein>
    <recommendedName>
        <fullName evidence="3">Peptide chain release factor 2</fullName>
    </recommendedName>
</protein>
<reference evidence="1 2" key="1">
    <citation type="submission" date="2006-05" db="EMBL/GenBank/DDBJ databases">
        <authorList>
            <person name="King G."/>
            <person name="Ferriera S."/>
            <person name="Johnson J."/>
            <person name="Kravitz S."/>
            <person name="Beeson K."/>
            <person name="Sutton G."/>
            <person name="Rogers Y.-H."/>
            <person name="Friedman R."/>
            <person name="Frazier M."/>
            <person name="Venter J.C."/>
        </authorList>
    </citation>
    <scope>NUCLEOTIDE SEQUENCE [LARGE SCALE GENOMIC DNA]</scope>
    <source>
        <strain evidence="2">ATCC 25650 / DSM 13394 / JCM 20685 / NBRC 16684 / NCIMB 2208 / IAM 12614 / B1</strain>
    </source>
</reference>
<organism evidence="1 2">
    <name type="scientific">Roseibium aggregatum (strain ATCC 25650 / DSM 13394 / JCM 20685 / NBRC 16684 / NCIMB 2208 / IAM 12614 / B1)</name>
    <name type="common">Stappia aggregata</name>
    <dbReference type="NCBI Taxonomy" id="384765"/>
    <lineage>
        <taxon>Bacteria</taxon>
        <taxon>Pseudomonadati</taxon>
        <taxon>Pseudomonadota</taxon>
        <taxon>Alphaproteobacteria</taxon>
        <taxon>Hyphomicrobiales</taxon>
        <taxon>Stappiaceae</taxon>
        <taxon>Roseibium</taxon>
    </lineage>
</organism>
<sequence>MRAEMEAIVDEIKQAISLLRRHL</sequence>
<comment type="caution">
    <text evidence="1">The sequence shown here is derived from an EMBL/GenBank/DDBJ whole genome shotgun (WGS) entry which is preliminary data.</text>
</comment>
<accession>A0NTB6</accession>
<dbReference type="Proteomes" id="UP000004848">
    <property type="component" value="Unassembled WGS sequence"/>
</dbReference>
<dbReference type="AlphaFoldDB" id="A0NTB6"/>
<evidence type="ECO:0008006" key="3">
    <source>
        <dbReference type="Google" id="ProtNLM"/>
    </source>
</evidence>
<dbReference type="EMBL" id="AAUW01000007">
    <property type="protein sequence ID" value="EAV44198.1"/>
    <property type="molecule type" value="Genomic_DNA"/>
</dbReference>
<name>A0NTB6_ROSAI</name>